<dbReference type="CDD" id="cd01670">
    <property type="entry name" value="Death"/>
    <property type="match status" value="1"/>
</dbReference>
<dbReference type="Gene3D" id="3.40.50.300">
    <property type="entry name" value="P-loop containing nucleotide triphosphate hydrolases"/>
    <property type="match status" value="1"/>
</dbReference>
<organism evidence="6 7">
    <name type="scientific">Stylophora pistillata</name>
    <name type="common">Smooth cauliflower coral</name>
    <dbReference type="NCBI Taxonomy" id="50429"/>
    <lineage>
        <taxon>Eukaryota</taxon>
        <taxon>Metazoa</taxon>
        <taxon>Cnidaria</taxon>
        <taxon>Anthozoa</taxon>
        <taxon>Hexacorallia</taxon>
        <taxon>Scleractinia</taxon>
        <taxon>Astrocoeniina</taxon>
        <taxon>Pocilloporidae</taxon>
        <taxon>Stylophora</taxon>
    </lineage>
</organism>
<dbReference type="InterPro" id="IPR011990">
    <property type="entry name" value="TPR-like_helical_dom_sf"/>
</dbReference>
<sequence>MSPCFTPEESENVLLSLKQSYGGKFNSLDNSDLLKCFHLLEKHGYVTENNLKLIEDFIALKSKKRVLIEDAIKSFKASHPVTADQEKRLRGRNDEITKINRKLESKDSAALNLYGSSGVGKTKLAKEVCSQWRGIYRVFDLRKVKDMRAIYYSILHILELPVPVGYVELKNVVAKVQEKIEELQSKREGHAVLFMLDNVDRFTAGEGKEGKNLKTAFTQFLEKLLASKDKRSKLKLLLTSRTQLRDSKRVENFEVKPLKRSFSEKILFPAGTLDVQPHQMDKFIQATKGSPLFLEILDPILRQGRKSVDDLIVRLTLTPKKSKVEEDASEKPFDFEEDGVDMVQMFVMRESFDTLPTESLKVSAVVISLFHGPFTVLTAAKVLGIDQSEAIALLEGLVASRIIFVVDEEAKERKYDIHPLLQKYADSITSQENFCVPYLEAKARFYELFMHRMEEIAKYIEPDYVKAFHLFETDRGNYEFTVDISLQPEYFSVPGEFHKNALIASLFEAMLNDKQIEVFHSWAEKCEEDGKTGSLTREQLKCWEAKQVLDVHGTEKALEVLATAFCSLEEVRDKSSNFFKLTKGLYLYSEGEILWRNGAFQKALKSLESSLEFSESLLKEHTTLARCYNAIGNCYSSLEEEVKALEFYNKAYNMQKKLAGSEHHFDIPIYKNQIGAAYVGQGEFKKATKCYKDALSLLKELKLLGSWDEAQFLRNLANAYIHREKYEKAVEPAARAYAIRMKILENHPLTVQSKYQQALIQWYLNEDEKSLQLFLEAWKMEKALDAGNHSPVWQDIIANVETLYDSLRKRNRKKQFRKEALEFCERLWEERKSSALFCFDGFDKEIIDTILQLLGDKKDKYHIYKAEKEQLSERYSAAKEDFQEESDKTQSVPHHLLAASEGDKVPDTKSKDGEDEEEEIEVEISDEEDTTPNPADTKKTVIKRDRITDKGDTWNLPEAGAFITFCPGIMKEPLWICCSLWSPRSLSPPIDSNELLVSNVIELSRDGPPTLESMEDATGSITVGLLHSASDFKGYEVVIKTLVDPESNEWYDLETRIVWDTAEMRPAISKWTCPYAEATSTITRFSSFAVIWRLKSFTFPKPNSMTPEFICSVPDYPNVSIVIPWNSLPESTDFCLTLKIQEPPSTDHKREEVLVGPILHVLCSHEVKLSEPAKINLPLEFFEGKRELVHSGQWRIFHFQQEWADITDQLEMSVSLSDGIVTFKVKAFCRFWPLIATVNAGDISNLDRRSMRQRAGFLACICRDDERFLLKLFCFPLNWKSKVNEYISCYNVIYQGDGNSKKPLFNEDQTFVSLSEGLKVHGEKNIEDLSLTFFGDGEDQENVYVTIRDKSNMSVDFLKWLNAEGKRDPEWICKVPMIRRFSPQDPSSCAQYIPCKTLLRKTEMMKTPVEFFGIPVNDEILSNPRARDVLAIGKQFVGSEVYEDLLHRLEKASLNERQTIQSFFEILAGLNIEFQNGCFDALVKKLSTHGGYQHVADRLKEGKDAVCKSLQTNREVKKIVSEKVEHDWKSLARELGLTDGTIDAISEEEQNKCGECCYKALQ</sequence>
<dbReference type="PROSITE" id="PS50005">
    <property type="entry name" value="TPR"/>
    <property type="match status" value="2"/>
</dbReference>
<evidence type="ECO:0000256" key="3">
    <source>
        <dbReference type="PROSITE-ProRule" id="PRU00339"/>
    </source>
</evidence>
<feature type="repeat" description="TPR" evidence="3">
    <location>
        <begin position="668"/>
        <end position="701"/>
    </location>
</feature>
<dbReference type="OrthoDB" id="5987604at2759"/>
<dbReference type="Pfam" id="PF13424">
    <property type="entry name" value="TPR_12"/>
    <property type="match status" value="1"/>
</dbReference>
<dbReference type="GO" id="GO:0016887">
    <property type="term" value="F:ATP hydrolysis activity"/>
    <property type="evidence" value="ECO:0007669"/>
    <property type="project" value="InterPro"/>
</dbReference>
<dbReference type="SUPFAM" id="SSF48452">
    <property type="entry name" value="TPR-like"/>
    <property type="match status" value="2"/>
</dbReference>
<feature type="region of interest" description="Disordered" evidence="4">
    <location>
        <begin position="877"/>
        <end position="944"/>
    </location>
</feature>
<dbReference type="GO" id="GO:0005524">
    <property type="term" value="F:ATP binding"/>
    <property type="evidence" value="ECO:0007669"/>
    <property type="project" value="InterPro"/>
</dbReference>
<proteinExistence type="predicted"/>
<gene>
    <name evidence="6" type="ORF">AWC38_SpisGene19409</name>
</gene>
<feature type="compositionally biased region" description="Basic and acidic residues" evidence="4">
    <location>
        <begin position="901"/>
        <end position="912"/>
    </location>
</feature>
<feature type="compositionally biased region" description="Basic and acidic residues" evidence="4">
    <location>
        <begin position="877"/>
        <end position="888"/>
    </location>
</feature>
<reference evidence="7" key="1">
    <citation type="journal article" date="2017" name="bioRxiv">
        <title>Comparative analysis of the genomes of Stylophora pistillata and Acropora digitifera provides evidence for extensive differences between species of corals.</title>
        <authorList>
            <person name="Voolstra C.R."/>
            <person name="Li Y."/>
            <person name="Liew Y.J."/>
            <person name="Baumgarten S."/>
            <person name="Zoccola D."/>
            <person name="Flot J.-F."/>
            <person name="Tambutte S."/>
            <person name="Allemand D."/>
            <person name="Aranda M."/>
        </authorList>
    </citation>
    <scope>NUCLEOTIDE SEQUENCE [LARGE SCALE GENOMIC DNA]</scope>
</reference>
<dbReference type="SUPFAM" id="SSF52540">
    <property type="entry name" value="P-loop containing nucleoside triphosphate hydrolases"/>
    <property type="match status" value="1"/>
</dbReference>
<comment type="caution">
    <text evidence="6">The sequence shown here is derived from an EMBL/GenBank/DDBJ whole genome shotgun (WGS) entry which is preliminary data.</text>
</comment>
<dbReference type="Gene3D" id="2.60.220.30">
    <property type="match status" value="2"/>
</dbReference>
<keyword evidence="7" id="KW-1185">Reference proteome</keyword>
<feature type="compositionally biased region" description="Acidic residues" evidence="4">
    <location>
        <begin position="913"/>
        <end position="930"/>
    </location>
</feature>
<dbReference type="PANTHER" id="PTHR45641:SF1">
    <property type="entry name" value="AAA+ ATPASE DOMAIN-CONTAINING PROTEIN"/>
    <property type="match status" value="1"/>
</dbReference>
<evidence type="ECO:0000259" key="5">
    <source>
        <dbReference type="PROSITE" id="PS50017"/>
    </source>
</evidence>
<dbReference type="SUPFAM" id="SSF47986">
    <property type="entry name" value="DEATH domain"/>
    <property type="match status" value="1"/>
</dbReference>
<dbReference type="InterPro" id="IPR000488">
    <property type="entry name" value="Death_dom"/>
</dbReference>
<dbReference type="Gene3D" id="1.25.40.10">
    <property type="entry name" value="Tetratricopeptide repeat domain"/>
    <property type="match status" value="2"/>
</dbReference>
<keyword evidence="2 3" id="KW-0802">TPR repeat</keyword>
<dbReference type="Pfam" id="PF00004">
    <property type="entry name" value="AAA"/>
    <property type="match status" value="1"/>
</dbReference>
<dbReference type="Proteomes" id="UP000225706">
    <property type="component" value="Unassembled WGS sequence"/>
</dbReference>
<feature type="domain" description="Death" evidence="5">
    <location>
        <begin position="1513"/>
        <end position="1562"/>
    </location>
</feature>
<dbReference type="PANTHER" id="PTHR45641">
    <property type="entry name" value="TETRATRICOPEPTIDE REPEAT PROTEIN (AFU_ORTHOLOGUE AFUA_6G03870)"/>
    <property type="match status" value="1"/>
</dbReference>
<dbReference type="Gene3D" id="1.10.533.10">
    <property type="entry name" value="Death Domain, Fas"/>
    <property type="match status" value="1"/>
</dbReference>
<feature type="repeat" description="TPR" evidence="3">
    <location>
        <begin position="625"/>
        <end position="658"/>
    </location>
</feature>
<keyword evidence="1" id="KW-0677">Repeat</keyword>
<dbReference type="InterPro" id="IPR027417">
    <property type="entry name" value="P-loop_NTPase"/>
</dbReference>
<evidence type="ECO:0000256" key="1">
    <source>
        <dbReference type="ARBA" id="ARBA00022737"/>
    </source>
</evidence>
<evidence type="ECO:0000256" key="4">
    <source>
        <dbReference type="SAM" id="MobiDB-lite"/>
    </source>
</evidence>
<dbReference type="SMART" id="SM00028">
    <property type="entry name" value="TPR"/>
    <property type="match status" value="5"/>
</dbReference>
<dbReference type="EMBL" id="LSMT01000555">
    <property type="protein sequence ID" value="PFX16329.1"/>
    <property type="molecule type" value="Genomic_DNA"/>
</dbReference>
<protein>
    <recommendedName>
        <fullName evidence="5">Death domain-containing protein</fullName>
    </recommendedName>
</protein>
<dbReference type="InterPro" id="IPR019734">
    <property type="entry name" value="TPR_rpt"/>
</dbReference>
<accession>A0A2B4RHQ2</accession>
<dbReference type="InterPro" id="IPR011029">
    <property type="entry name" value="DEATH-like_dom_sf"/>
</dbReference>
<evidence type="ECO:0000313" key="6">
    <source>
        <dbReference type="EMBL" id="PFX16329.1"/>
    </source>
</evidence>
<name>A0A2B4RHQ2_STYPI</name>
<dbReference type="InterPro" id="IPR003959">
    <property type="entry name" value="ATPase_AAA_core"/>
</dbReference>
<dbReference type="PROSITE" id="PS50017">
    <property type="entry name" value="DEATH_DOMAIN"/>
    <property type="match status" value="1"/>
</dbReference>
<evidence type="ECO:0000256" key="2">
    <source>
        <dbReference type="ARBA" id="ARBA00022803"/>
    </source>
</evidence>
<evidence type="ECO:0000313" key="7">
    <source>
        <dbReference type="Proteomes" id="UP000225706"/>
    </source>
</evidence>
<dbReference type="GO" id="GO:0007165">
    <property type="term" value="P:signal transduction"/>
    <property type="evidence" value="ECO:0007669"/>
    <property type="project" value="InterPro"/>
</dbReference>
<dbReference type="PRINTS" id="PR00364">
    <property type="entry name" value="DISEASERSIST"/>
</dbReference>
<dbReference type="Pfam" id="PF13374">
    <property type="entry name" value="TPR_10"/>
    <property type="match status" value="1"/>
</dbReference>